<keyword evidence="3" id="KW-1185">Reference proteome</keyword>
<sequence>MILNPYLIPLPAAEPEDDQCCHFKIKRSKIDLAPITSLVKAQDFALVDNLEEIVRIFQLKTTFLGCPHASTNSKKYAFILYCNDISITICNSDHIDSETVRKYIKYFLGFRNDKQVFESPQSGPKHFKCRGCPSKTDGSIKMRGLKAPIDEGFTYFCSVVCFFKVCYFGKGGDFNALVNKGCPKPEKNNNVEIEDEGDEDEDEDEKEKKKKNKKNKKEINVAVTRSKSK</sequence>
<reference evidence="3" key="1">
    <citation type="journal article" date="2011" name="Genome Biol.">
        <title>Comparative genomics of the social amoebae Dictyostelium discoideum and Dictyostelium purpureum.</title>
        <authorList>
            <consortium name="US DOE Joint Genome Institute (JGI-PGF)"/>
            <person name="Sucgang R."/>
            <person name="Kuo A."/>
            <person name="Tian X."/>
            <person name="Salerno W."/>
            <person name="Parikh A."/>
            <person name="Feasley C.L."/>
            <person name="Dalin E."/>
            <person name="Tu H."/>
            <person name="Huang E."/>
            <person name="Barry K."/>
            <person name="Lindquist E."/>
            <person name="Shapiro H."/>
            <person name="Bruce D."/>
            <person name="Schmutz J."/>
            <person name="Salamov A."/>
            <person name="Fey P."/>
            <person name="Gaudet P."/>
            <person name="Anjard C."/>
            <person name="Babu M.M."/>
            <person name="Basu S."/>
            <person name="Bushmanova Y."/>
            <person name="van der Wel H."/>
            <person name="Katoh-Kurasawa M."/>
            <person name="Dinh C."/>
            <person name="Coutinho P.M."/>
            <person name="Saito T."/>
            <person name="Elias M."/>
            <person name="Schaap P."/>
            <person name="Kay R.R."/>
            <person name="Henrissat B."/>
            <person name="Eichinger L."/>
            <person name="Rivero F."/>
            <person name="Putnam N.H."/>
            <person name="West C.M."/>
            <person name="Loomis W.F."/>
            <person name="Chisholm R.L."/>
            <person name="Shaulsky G."/>
            <person name="Strassmann J.E."/>
            <person name="Queller D.C."/>
            <person name="Kuspa A."/>
            <person name="Grigoriev I.V."/>
        </authorList>
    </citation>
    <scope>NUCLEOTIDE SEQUENCE [LARGE SCALE GENOMIC DNA]</scope>
    <source>
        <strain evidence="3">QSDP1</strain>
    </source>
</reference>
<proteinExistence type="predicted"/>
<dbReference type="EMBL" id="GL871130">
    <property type="protein sequence ID" value="EGC33694.1"/>
    <property type="molecule type" value="Genomic_DNA"/>
</dbReference>
<evidence type="ECO:0000256" key="1">
    <source>
        <dbReference type="SAM" id="MobiDB-lite"/>
    </source>
</evidence>
<dbReference type="KEGG" id="dpp:DICPUDRAFT_80545"/>
<dbReference type="GeneID" id="10503113"/>
<dbReference type="RefSeq" id="XP_003289771.1">
    <property type="nucleotide sequence ID" value="XM_003289723.1"/>
</dbReference>
<feature type="region of interest" description="Disordered" evidence="1">
    <location>
        <begin position="183"/>
        <end position="229"/>
    </location>
</feature>
<accession>F0ZQT2</accession>
<organism evidence="2 3">
    <name type="scientific">Dictyostelium purpureum</name>
    <name type="common">Slime mold</name>
    <dbReference type="NCBI Taxonomy" id="5786"/>
    <lineage>
        <taxon>Eukaryota</taxon>
        <taxon>Amoebozoa</taxon>
        <taxon>Evosea</taxon>
        <taxon>Eumycetozoa</taxon>
        <taxon>Dictyostelia</taxon>
        <taxon>Dictyosteliales</taxon>
        <taxon>Dictyosteliaceae</taxon>
        <taxon>Dictyostelium</taxon>
    </lineage>
</organism>
<protein>
    <submittedName>
        <fullName evidence="2">Uncharacterized protein</fullName>
    </submittedName>
</protein>
<evidence type="ECO:0000313" key="3">
    <source>
        <dbReference type="Proteomes" id="UP000001064"/>
    </source>
</evidence>
<dbReference type="InParanoid" id="F0ZQT2"/>
<dbReference type="VEuPathDB" id="AmoebaDB:DICPUDRAFT_80545"/>
<dbReference type="AlphaFoldDB" id="F0ZQT2"/>
<name>F0ZQT2_DICPU</name>
<feature type="compositionally biased region" description="Acidic residues" evidence="1">
    <location>
        <begin position="192"/>
        <end position="205"/>
    </location>
</feature>
<evidence type="ECO:0000313" key="2">
    <source>
        <dbReference type="EMBL" id="EGC33694.1"/>
    </source>
</evidence>
<dbReference type="Proteomes" id="UP000001064">
    <property type="component" value="Unassembled WGS sequence"/>
</dbReference>
<gene>
    <name evidence="2" type="ORF">DICPUDRAFT_80545</name>
</gene>